<dbReference type="PANTHER" id="PTHR10953:SF29">
    <property type="entry name" value="NEDD8-ACTIVATING ENZYME E1 REGULATORY SUBUNIT"/>
    <property type="match status" value="1"/>
</dbReference>
<name>A0A2B7Y7P7_POLH7</name>
<dbReference type="GO" id="GO:0019781">
    <property type="term" value="F:NEDD8 activating enzyme activity"/>
    <property type="evidence" value="ECO:0007669"/>
    <property type="project" value="UniProtKB-UniRule"/>
</dbReference>
<dbReference type="AlphaFoldDB" id="A0A2B7Y7P7"/>
<evidence type="ECO:0000259" key="5">
    <source>
        <dbReference type="Pfam" id="PF00899"/>
    </source>
</evidence>
<dbReference type="UniPathway" id="UPA00885"/>
<evidence type="ECO:0000256" key="2">
    <source>
        <dbReference type="ARBA" id="ARBA00006868"/>
    </source>
</evidence>
<dbReference type="OrthoDB" id="1708823at2759"/>
<accession>A0A2B7Y7P7</accession>
<dbReference type="GO" id="GO:0045116">
    <property type="term" value="P:protein neddylation"/>
    <property type="evidence" value="ECO:0007669"/>
    <property type="project" value="UniProtKB-UniRule"/>
</dbReference>
<comment type="caution">
    <text evidence="6">The sequence shown here is derived from an EMBL/GenBank/DDBJ whole genome shotgun (WGS) entry which is preliminary data.</text>
</comment>
<dbReference type="STRING" id="1447883.A0A2B7Y7P7"/>
<reference evidence="6 7" key="1">
    <citation type="submission" date="2017-10" db="EMBL/GenBank/DDBJ databases">
        <title>Comparative genomics in systemic dimorphic fungi from Ajellomycetaceae.</title>
        <authorList>
            <person name="Munoz J.F."/>
            <person name="Mcewen J.G."/>
            <person name="Clay O.K."/>
            <person name="Cuomo C.A."/>
        </authorList>
    </citation>
    <scope>NUCLEOTIDE SEQUENCE [LARGE SCALE GENOMIC DNA]</scope>
    <source>
        <strain evidence="6 7">UAMH7299</strain>
    </source>
</reference>
<gene>
    <name evidence="6" type="ORF">AJ80_04954</name>
</gene>
<dbReference type="CDD" id="cd01493">
    <property type="entry name" value="APPBP1_RUB"/>
    <property type="match status" value="1"/>
</dbReference>
<dbReference type="PIRSF" id="PIRSF039099">
    <property type="entry name" value="APP-BP1"/>
    <property type="match status" value="1"/>
</dbReference>
<evidence type="ECO:0000313" key="6">
    <source>
        <dbReference type="EMBL" id="PGH17081.1"/>
    </source>
</evidence>
<protein>
    <recommendedName>
        <fullName evidence="4">NEDD8-activating enzyme E1 regulatory subunit</fullName>
    </recommendedName>
</protein>
<dbReference type="Proteomes" id="UP000224634">
    <property type="component" value="Unassembled WGS sequence"/>
</dbReference>
<dbReference type="GO" id="GO:0005737">
    <property type="term" value="C:cytoplasm"/>
    <property type="evidence" value="ECO:0007669"/>
    <property type="project" value="TreeGrafter"/>
</dbReference>
<comment type="similarity">
    <text evidence="2 4">Belongs to the ubiquitin-activating E1 family. ULA1 subfamily.</text>
</comment>
<proteinExistence type="inferred from homology"/>
<keyword evidence="7" id="KW-1185">Reference proteome</keyword>
<dbReference type="InterPro" id="IPR030667">
    <property type="entry name" value="APP-BP1"/>
</dbReference>
<dbReference type="PANTHER" id="PTHR10953">
    <property type="entry name" value="UBIQUITIN-ACTIVATING ENZYME E1"/>
    <property type="match status" value="1"/>
</dbReference>
<dbReference type="InterPro" id="IPR035985">
    <property type="entry name" value="Ubiquitin-activating_enz"/>
</dbReference>
<dbReference type="Pfam" id="PF00899">
    <property type="entry name" value="ThiF"/>
    <property type="match status" value="1"/>
</dbReference>
<sequence length="566" mass="62229">MTESLPAQLAAPSSKERKYDRQLRLWAASGQQALESSRILLVNSDGPLDSNNPAVSGVAGVETLKNLVLPGVGGFTIVDPAVVTESDLGVNFFVEEESLGKSRAEETCKFLLELNPDVEGDFSSKPILDLLQDASFLPRYKLIIVTAPIRRSTLRTICDTAQQLSIPVIYTHSVGFYAAFSLQLPSIFPIVETHPSPESMQDLRLTNPWPELAALADQVKDLDALDDLQHGHVPYVLLLLHYLQKWRDEHEGRYPENYKEKSAFRDLVRQGARTNNPEGGEENFDEAVAAVLKSVSPWSLSSGVRDIFNMDQCLNLNAASGNFWIIANAIKAFHAAHGVLPVPGSLPDMKAQSADYIRLQNIYKSKARRDLAEVVATVRTTENQLRGPLVVSPIAEKEIEIFCKNAAHVKVLQGRSIPHIQPDAVHTLEAVRQSLENPESLVPIFIALQALDALVTQYQETHPAAPSSSPPFLDDPNNWSRALSHIISLLESYGQQLALDDTIRTRISNALEEVKRAGGGELHNISSLVGGLVAQEALKVLTRQYVALDNTFVFDGIGSVGEMFRL</sequence>
<comment type="function">
    <text evidence="4">Regulatory subunit of the dimeric UBA3-ULA1 E1 enzyme.</text>
</comment>
<dbReference type="Gene3D" id="3.40.50.720">
    <property type="entry name" value="NAD(P)-binding Rossmann-like Domain"/>
    <property type="match status" value="2"/>
</dbReference>
<evidence type="ECO:0000256" key="1">
    <source>
        <dbReference type="ARBA" id="ARBA00005032"/>
    </source>
</evidence>
<feature type="domain" description="THIF-type NAD/FAD binding fold" evidence="5">
    <location>
        <begin position="19"/>
        <end position="552"/>
    </location>
</feature>
<evidence type="ECO:0000313" key="7">
    <source>
        <dbReference type="Proteomes" id="UP000224634"/>
    </source>
</evidence>
<comment type="pathway">
    <text evidence="1 4">Protein modification; protein neddylation.</text>
</comment>
<dbReference type="EMBL" id="PDNA01000068">
    <property type="protein sequence ID" value="PGH17081.1"/>
    <property type="molecule type" value="Genomic_DNA"/>
</dbReference>
<dbReference type="InterPro" id="IPR000594">
    <property type="entry name" value="ThiF_NAD_FAD-bd"/>
</dbReference>
<dbReference type="FunFam" id="3.40.50.720:FF:000451">
    <property type="entry name" value="NEDD8-activating enzyme E1 regulatory subunit"/>
    <property type="match status" value="1"/>
</dbReference>
<dbReference type="SUPFAM" id="SSF69572">
    <property type="entry name" value="Activating enzymes of the ubiquitin-like proteins"/>
    <property type="match status" value="1"/>
</dbReference>
<evidence type="ECO:0000256" key="4">
    <source>
        <dbReference type="PIRNR" id="PIRNR039099"/>
    </source>
</evidence>
<keyword evidence="3 4" id="KW-0833">Ubl conjugation pathway</keyword>
<dbReference type="InterPro" id="IPR045886">
    <property type="entry name" value="ThiF/MoeB/HesA"/>
</dbReference>
<evidence type="ECO:0000256" key="3">
    <source>
        <dbReference type="ARBA" id="ARBA00022786"/>
    </source>
</evidence>
<organism evidence="6 7">
    <name type="scientific">Polytolypa hystricis (strain UAMH7299)</name>
    <dbReference type="NCBI Taxonomy" id="1447883"/>
    <lineage>
        <taxon>Eukaryota</taxon>
        <taxon>Fungi</taxon>
        <taxon>Dikarya</taxon>
        <taxon>Ascomycota</taxon>
        <taxon>Pezizomycotina</taxon>
        <taxon>Eurotiomycetes</taxon>
        <taxon>Eurotiomycetidae</taxon>
        <taxon>Onygenales</taxon>
        <taxon>Onygenales incertae sedis</taxon>
        <taxon>Polytolypa</taxon>
    </lineage>
</organism>